<evidence type="ECO:0000256" key="2">
    <source>
        <dbReference type="ARBA" id="ARBA00004536"/>
    </source>
</evidence>
<evidence type="ECO:0000256" key="11">
    <source>
        <dbReference type="ARBA" id="ARBA00023136"/>
    </source>
</evidence>
<dbReference type="AlphaFoldDB" id="A0A9N9PQI6"/>
<dbReference type="InterPro" id="IPR026858">
    <property type="entry name" value="Vezatin"/>
</dbReference>
<dbReference type="EMBL" id="CAJVRL010000037">
    <property type="protein sequence ID" value="CAG8950497.1"/>
    <property type="molecule type" value="Genomic_DNA"/>
</dbReference>
<name>A0A9N9PQI6_9HELO</name>
<evidence type="ECO:0000256" key="14">
    <source>
        <dbReference type="SAM" id="Phobius"/>
    </source>
</evidence>
<sequence length="628" mass="70509">MESVVLEDSPLANYFEGEGADNDNSTDSPSQETDSPKTPSPSFAPRGKPKAPLKFRSKLPPPLRLAIPRNNAVNIIHRTCSKAVNARIGRADNARFLERFRYIIVASQLLNNHTHLGQNQNRSRDAPFPSPEIPHLSTLTTAGAALTVSSALGLAISVNWVLGDRGSSIGFGRAFILFDAVVLLVVVSFTYFRRQWLQYLRQQNLTEISAFVTKGQEFDSAASGALSLIQEVELVSRGYRMLEQPPHTDTVIILTSSSSTPLPPVSRLDDSKQTRRCARLRKQLRLCFAELIPRYSQAFTAIKPFTEEMDLEKYYDIYDISESDFAEAMLGYSDVEFEDNESVRILKTLGARFYTIRKILLCCLMALDAHGGKADFDRWRIASDELYEITTITEQAEERLHRILSEEESFPVPPTPKMPLTPNRERWRAQLRKLNSLSTGIRGLQAKLHVLRDESDKNLNEAEDVSELGTTLMLQYESIGMDLKSLMQEWEDGKNALASNIDRNEKRISSMSGMLSPALSLGGLTAVDEAGGSAMDALKALNGETPPRSIDLSSSDAEEIFEAVAYPPRQRSTLTREERIIKMKEDRVKRESMRDKTEASTRMLRELESVINMRPRSKAQQARRITSI</sequence>
<comment type="subcellular location">
    <subcellularLocation>
        <location evidence="2">Cell junction</location>
        <location evidence="2">Adherens junction</location>
    </subcellularLocation>
    <subcellularLocation>
        <location evidence="3">Cell membrane</location>
        <topology evidence="3">Multi-pass membrane protein</topology>
    </subcellularLocation>
    <subcellularLocation>
        <location evidence="1">Nucleus</location>
    </subcellularLocation>
</comment>
<evidence type="ECO:0000259" key="15">
    <source>
        <dbReference type="Pfam" id="PF12632"/>
    </source>
</evidence>
<proteinExistence type="inferred from homology"/>
<evidence type="ECO:0000256" key="5">
    <source>
        <dbReference type="ARBA" id="ARBA00018125"/>
    </source>
</evidence>
<evidence type="ECO:0000256" key="12">
    <source>
        <dbReference type="ARBA" id="ARBA00023242"/>
    </source>
</evidence>
<dbReference type="Pfam" id="PF12632">
    <property type="entry name" value="Vezatin"/>
    <property type="match status" value="1"/>
</dbReference>
<keyword evidence="9 14" id="KW-1133">Transmembrane helix</keyword>
<keyword evidence="6" id="KW-1003">Cell membrane</keyword>
<feature type="transmembrane region" description="Helical" evidence="14">
    <location>
        <begin position="139"/>
        <end position="162"/>
    </location>
</feature>
<evidence type="ECO:0000256" key="8">
    <source>
        <dbReference type="ARBA" id="ARBA00022949"/>
    </source>
</evidence>
<dbReference type="GO" id="GO:0017022">
    <property type="term" value="F:myosin binding"/>
    <property type="evidence" value="ECO:0007669"/>
    <property type="project" value="InterPro"/>
</dbReference>
<dbReference type="Proteomes" id="UP000696280">
    <property type="component" value="Unassembled WGS sequence"/>
</dbReference>
<protein>
    <recommendedName>
        <fullName evidence="5">Vezatin</fullName>
    </recommendedName>
</protein>
<comment type="similarity">
    <text evidence="4">Belongs to the vezatin family.</text>
</comment>
<feature type="region of interest" description="Disordered" evidence="13">
    <location>
        <begin position="1"/>
        <end position="62"/>
    </location>
</feature>
<reference evidence="16" key="1">
    <citation type="submission" date="2021-07" db="EMBL/GenBank/DDBJ databases">
        <authorList>
            <person name="Durling M."/>
        </authorList>
    </citation>
    <scope>NUCLEOTIDE SEQUENCE</scope>
</reference>
<evidence type="ECO:0000256" key="7">
    <source>
        <dbReference type="ARBA" id="ARBA00022692"/>
    </source>
</evidence>
<evidence type="ECO:0000256" key="6">
    <source>
        <dbReference type="ARBA" id="ARBA00022475"/>
    </source>
</evidence>
<feature type="transmembrane region" description="Helical" evidence="14">
    <location>
        <begin position="174"/>
        <end position="192"/>
    </location>
</feature>
<keyword evidence="8" id="KW-0965">Cell junction</keyword>
<evidence type="ECO:0000256" key="3">
    <source>
        <dbReference type="ARBA" id="ARBA00004651"/>
    </source>
</evidence>
<evidence type="ECO:0000313" key="16">
    <source>
        <dbReference type="EMBL" id="CAG8950497.1"/>
    </source>
</evidence>
<evidence type="ECO:0000256" key="10">
    <source>
        <dbReference type="ARBA" id="ARBA00023054"/>
    </source>
</evidence>
<feature type="compositionally biased region" description="Basic residues" evidence="13">
    <location>
        <begin position="47"/>
        <end position="57"/>
    </location>
</feature>
<dbReference type="GO" id="GO:0098609">
    <property type="term" value="P:cell-cell adhesion"/>
    <property type="evidence" value="ECO:0007669"/>
    <property type="project" value="InterPro"/>
</dbReference>
<dbReference type="GO" id="GO:0005886">
    <property type="term" value="C:plasma membrane"/>
    <property type="evidence" value="ECO:0007669"/>
    <property type="project" value="UniProtKB-SubCell"/>
</dbReference>
<evidence type="ECO:0000256" key="9">
    <source>
        <dbReference type="ARBA" id="ARBA00022989"/>
    </source>
</evidence>
<keyword evidence="7 14" id="KW-0812">Transmembrane</keyword>
<feature type="compositionally biased region" description="Polar residues" evidence="13">
    <location>
        <begin position="22"/>
        <end position="41"/>
    </location>
</feature>
<gene>
    <name evidence="16" type="ORF">HYFRA_00006994</name>
</gene>
<comment type="caution">
    <text evidence="16">The sequence shown here is derived from an EMBL/GenBank/DDBJ whole genome shotgun (WGS) entry which is preliminary data.</text>
</comment>
<keyword evidence="12" id="KW-0539">Nucleus</keyword>
<keyword evidence="17" id="KW-1185">Reference proteome</keyword>
<evidence type="ECO:0000256" key="13">
    <source>
        <dbReference type="SAM" id="MobiDB-lite"/>
    </source>
</evidence>
<dbReference type="OrthoDB" id="21151at2759"/>
<evidence type="ECO:0000256" key="1">
    <source>
        <dbReference type="ARBA" id="ARBA00004123"/>
    </source>
</evidence>
<accession>A0A9N9PQI6</accession>
<dbReference type="InterPro" id="IPR026859">
    <property type="entry name" value="Myosin-bd"/>
</dbReference>
<keyword evidence="10" id="KW-0175">Coiled coil</keyword>
<dbReference type="PANTHER" id="PTHR15989:SF5">
    <property type="entry name" value="VEZATIN"/>
    <property type="match status" value="1"/>
</dbReference>
<dbReference type="PANTHER" id="PTHR15989">
    <property type="entry name" value="VEZATIN"/>
    <property type="match status" value="1"/>
</dbReference>
<dbReference type="GO" id="GO:0005634">
    <property type="term" value="C:nucleus"/>
    <property type="evidence" value="ECO:0007669"/>
    <property type="project" value="UniProtKB-SubCell"/>
</dbReference>
<organism evidence="16 17">
    <name type="scientific">Hymenoscyphus fraxineus</name>
    <dbReference type="NCBI Taxonomy" id="746836"/>
    <lineage>
        <taxon>Eukaryota</taxon>
        <taxon>Fungi</taxon>
        <taxon>Dikarya</taxon>
        <taxon>Ascomycota</taxon>
        <taxon>Pezizomycotina</taxon>
        <taxon>Leotiomycetes</taxon>
        <taxon>Helotiales</taxon>
        <taxon>Helotiaceae</taxon>
        <taxon>Hymenoscyphus</taxon>
    </lineage>
</organism>
<feature type="domain" description="Myosin-binding" evidence="15">
    <location>
        <begin position="175"/>
        <end position="448"/>
    </location>
</feature>
<evidence type="ECO:0000256" key="4">
    <source>
        <dbReference type="ARBA" id="ARBA00007245"/>
    </source>
</evidence>
<keyword evidence="11 14" id="KW-0472">Membrane</keyword>
<evidence type="ECO:0000313" key="17">
    <source>
        <dbReference type="Proteomes" id="UP000696280"/>
    </source>
</evidence>